<keyword evidence="1" id="KW-0812">Transmembrane</keyword>
<dbReference type="EMBL" id="WYDN01000005">
    <property type="protein sequence ID" value="NAZ15907.1"/>
    <property type="molecule type" value="Genomic_DNA"/>
</dbReference>
<feature type="transmembrane region" description="Helical" evidence="1">
    <location>
        <begin position="91"/>
        <end position="111"/>
    </location>
</feature>
<protein>
    <submittedName>
        <fullName evidence="2">Uncharacterized protein</fullName>
    </submittedName>
</protein>
<name>A0A6L9G4G2_9MICC</name>
<dbReference type="AlphaFoldDB" id="A0A6L9G4G2"/>
<accession>A0A6L9G4G2</accession>
<feature type="transmembrane region" description="Helical" evidence="1">
    <location>
        <begin position="117"/>
        <end position="136"/>
    </location>
</feature>
<organism evidence="2 3">
    <name type="scientific">Glutamicibacter soli</name>
    <dbReference type="NCBI Taxonomy" id="453836"/>
    <lineage>
        <taxon>Bacteria</taxon>
        <taxon>Bacillati</taxon>
        <taxon>Actinomycetota</taxon>
        <taxon>Actinomycetes</taxon>
        <taxon>Micrococcales</taxon>
        <taxon>Micrococcaceae</taxon>
        <taxon>Glutamicibacter</taxon>
    </lineage>
</organism>
<dbReference type="Proteomes" id="UP000477543">
    <property type="component" value="Unassembled WGS sequence"/>
</dbReference>
<evidence type="ECO:0000313" key="2">
    <source>
        <dbReference type="EMBL" id="NAZ15907.1"/>
    </source>
</evidence>
<keyword evidence="1" id="KW-1133">Transmembrane helix</keyword>
<feature type="transmembrane region" description="Helical" evidence="1">
    <location>
        <begin position="60"/>
        <end position="79"/>
    </location>
</feature>
<comment type="caution">
    <text evidence="2">The sequence shown here is derived from an EMBL/GenBank/DDBJ whole genome shotgun (WGS) entry which is preliminary data.</text>
</comment>
<feature type="transmembrane region" description="Helical" evidence="1">
    <location>
        <begin position="37"/>
        <end position="54"/>
    </location>
</feature>
<evidence type="ECO:0000256" key="1">
    <source>
        <dbReference type="SAM" id="Phobius"/>
    </source>
</evidence>
<evidence type="ECO:0000313" key="3">
    <source>
        <dbReference type="Proteomes" id="UP000477543"/>
    </source>
</evidence>
<reference evidence="2 3" key="1">
    <citation type="submission" date="2020-01" db="EMBL/GenBank/DDBJ databases">
        <title>Glutamicibacter soli M275.</title>
        <authorList>
            <person name="Meng X."/>
        </authorList>
    </citation>
    <scope>NUCLEOTIDE SEQUENCE [LARGE SCALE GENOMIC DNA]</scope>
    <source>
        <strain evidence="2 3">M275</strain>
    </source>
</reference>
<proteinExistence type="predicted"/>
<dbReference type="RefSeq" id="WP_161448431.1">
    <property type="nucleotide sequence ID" value="NZ_WYDN01000005.1"/>
</dbReference>
<sequence>MNPQEAANPTKHEASSLLADAQAASQNMVRSSDSPRGFTTCVVLLISVLTSIDGLVPDQILYSLFALFIPLIIWLAVFLRKRAKQRPLPGNSTAFGCYLVVIILATMFLRMWEASTWFEAAGKMVVCCAIFGVLAHKMRASLTQERVEDGSEQAC</sequence>
<keyword evidence="1" id="KW-0472">Membrane</keyword>
<gene>
    <name evidence="2" type="ORF">GT020_07480</name>
</gene>